<name>A0A6A0H1P9_HYAAZ</name>
<gene>
    <name evidence="3" type="ORF">HAZT_HAZT007008</name>
</gene>
<dbReference type="Pfam" id="PF03564">
    <property type="entry name" value="DUF1759"/>
    <property type="match status" value="1"/>
</dbReference>
<dbReference type="PANTHER" id="PTHR47331">
    <property type="entry name" value="PHD-TYPE DOMAIN-CONTAINING PROTEIN"/>
    <property type="match status" value="1"/>
</dbReference>
<reference evidence="3" key="1">
    <citation type="submission" date="2014-08" db="EMBL/GenBank/DDBJ databases">
        <authorList>
            <person name="Murali S."/>
            <person name="Richards S."/>
            <person name="Bandaranaike D."/>
            <person name="Bellair M."/>
            <person name="Blankenburg K."/>
            <person name="Chao H."/>
            <person name="Dinh H."/>
            <person name="Doddapaneni H."/>
            <person name="Dugan-Rocha S."/>
            <person name="Elkadiri S."/>
            <person name="Gnanaolivu R."/>
            <person name="Hughes D."/>
            <person name="Lee S."/>
            <person name="Li M."/>
            <person name="Ming W."/>
            <person name="Munidasa M."/>
            <person name="Muniz J."/>
            <person name="Nguyen L."/>
            <person name="Osuji N."/>
            <person name="Pu L.-L."/>
            <person name="Puazo M."/>
            <person name="Skinner E."/>
            <person name="Qu C."/>
            <person name="Quiroz J."/>
            <person name="Raj R."/>
            <person name="Weissenberger G."/>
            <person name="Xin Y."/>
            <person name="Zou X."/>
            <person name="Han Y."/>
            <person name="Worley K."/>
            <person name="Muzny D."/>
            <person name="Gibbs R."/>
        </authorList>
    </citation>
    <scope>NUCLEOTIDE SEQUENCE</scope>
    <source>
        <strain evidence="3">HAZT.00-mixed</strain>
        <tissue evidence="3">Whole organism</tissue>
    </source>
</reference>
<keyword evidence="1" id="KW-0175">Coiled coil</keyword>
<dbReference type="AlphaFoldDB" id="A0A6A0H1P9"/>
<dbReference type="EMBL" id="JQDR03009022">
    <property type="protein sequence ID" value="KAA0196303.1"/>
    <property type="molecule type" value="Genomic_DNA"/>
</dbReference>
<sequence>MHRTPPCGDVTLPSAKLGAVTRKKNEIEELLHNHPEDVEPIRKLYTEYLVKVENLLESCNTDELGKWVAPHKEAIDVFRKRIEDWIAIRRVKDVAGKQTSEPSRSVRSHRSAASSTSSARIRLAERKAKITAEKALLEKAKSLECEELALKREYEKNLARLEDLKRRAEVERAEFENEILEAELDKIDKGSSIGSCQSVQALEDVARSAPVEMPRVLEDGFCNEHTPSILQVLSRQNEISSNLVVNQQQNLPKRDLQTFDGSDVTEFHISMRNFEKMIETRCSDPSDRLSYLEQYTSGKARKLVKSCVNYDPETAYRQAKALLNEEFGSEFKVTHAYLDRLNKWPPIKNEDVEALQDLSIYLLRCLNYLESTSPCNPLHSPRELMNIVQKLPYKTREQWRRRTYQKQKAALNVDFGDLVTFIREEVALLKQPMFGQIADPLPPRKDKENKSRILATTLEDKKPSIVCECCGGSSHSLEQCTDFKARSFQEKSDFIKKRGLCLDAFAKATSRSFARSEKLALHVAEDILRLCTTQRLALPLSNL</sequence>
<evidence type="ECO:0000313" key="3">
    <source>
        <dbReference type="EMBL" id="KAA0196303.1"/>
    </source>
</evidence>
<dbReference type="PANTHER" id="PTHR47331:SF4">
    <property type="entry name" value="PEPTIDASE S1 DOMAIN-CONTAINING PROTEIN"/>
    <property type="match status" value="1"/>
</dbReference>
<dbReference type="InterPro" id="IPR005312">
    <property type="entry name" value="DUF1759"/>
</dbReference>
<dbReference type="Proteomes" id="UP000711488">
    <property type="component" value="Unassembled WGS sequence"/>
</dbReference>
<protein>
    <submittedName>
        <fullName evidence="3">Uncharacterized protein</fullName>
    </submittedName>
</protein>
<proteinExistence type="predicted"/>
<reference evidence="3" key="3">
    <citation type="submission" date="2019-06" db="EMBL/GenBank/DDBJ databases">
        <authorList>
            <person name="Poynton C."/>
            <person name="Hasenbein S."/>
            <person name="Benoit J.B."/>
            <person name="Sepulveda M.S."/>
            <person name="Poelchau M.F."/>
            <person name="Murali S.C."/>
            <person name="Chen S."/>
            <person name="Glastad K.M."/>
            <person name="Werren J.H."/>
            <person name="Vineis J.H."/>
            <person name="Bowen J.L."/>
            <person name="Friedrich M."/>
            <person name="Jones J."/>
            <person name="Robertson H.M."/>
            <person name="Feyereisen R."/>
            <person name="Mechler-Hickson A."/>
            <person name="Mathers N."/>
            <person name="Lee C.E."/>
            <person name="Colbourne J.K."/>
            <person name="Biales A."/>
            <person name="Johnston J.S."/>
            <person name="Wellborn G.A."/>
            <person name="Rosendale A.J."/>
            <person name="Cridge A.G."/>
            <person name="Munoz-Torres M.C."/>
            <person name="Bain P.A."/>
            <person name="Manny A.R."/>
            <person name="Major K.M."/>
            <person name="Lambert F.N."/>
            <person name="Vulpe C.D."/>
            <person name="Tuck P."/>
            <person name="Blalock B.J."/>
            <person name="Lin Y.-Y."/>
            <person name="Smith M.E."/>
            <person name="Ochoa-Acuna H."/>
            <person name="Chen M.-J.M."/>
            <person name="Childers C.P."/>
            <person name="Qu J."/>
            <person name="Dugan S."/>
            <person name="Lee S.L."/>
            <person name="Chao H."/>
            <person name="Dinh H."/>
            <person name="Han Y."/>
            <person name="Doddapaneni H."/>
            <person name="Worley K.C."/>
            <person name="Muzny D.M."/>
            <person name="Gibbs R.A."/>
            <person name="Richards S."/>
        </authorList>
    </citation>
    <scope>NUCLEOTIDE SEQUENCE</scope>
    <source>
        <strain evidence="3">HAZT.00-mixed</strain>
        <tissue evidence="3">Whole organism</tissue>
    </source>
</reference>
<evidence type="ECO:0000256" key="2">
    <source>
        <dbReference type="SAM" id="MobiDB-lite"/>
    </source>
</evidence>
<dbReference type="OrthoDB" id="7555193at2759"/>
<evidence type="ECO:0000256" key="1">
    <source>
        <dbReference type="SAM" id="Coils"/>
    </source>
</evidence>
<reference evidence="3" key="2">
    <citation type="journal article" date="2018" name="Environ. Sci. Technol.">
        <title>The Toxicogenome of Hyalella azteca: A Model for Sediment Ecotoxicology and Evolutionary Toxicology.</title>
        <authorList>
            <person name="Poynton H.C."/>
            <person name="Hasenbein S."/>
            <person name="Benoit J.B."/>
            <person name="Sepulveda M.S."/>
            <person name="Poelchau M.F."/>
            <person name="Hughes D.S.T."/>
            <person name="Murali S.C."/>
            <person name="Chen S."/>
            <person name="Glastad K.M."/>
            <person name="Goodisman M.A.D."/>
            <person name="Werren J.H."/>
            <person name="Vineis J.H."/>
            <person name="Bowen J.L."/>
            <person name="Friedrich M."/>
            <person name="Jones J."/>
            <person name="Robertson H.M."/>
            <person name="Feyereisen R."/>
            <person name="Mechler-Hickson A."/>
            <person name="Mathers N."/>
            <person name="Lee C.E."/>
            <person name="Colbourne J.K."/>
            <person name="Biales A."/>
            <person name="Johnston J.S."/>
            <person name="Wellborn G.A."/>
            <person name="Rosendale A.J."/>
            <person name="Cridge A.G."/>
            <person name="Munoz-Torres M.C."/>
            <person name="Bain P.A."/>
            <person name="Manny A.R."/>
            <person name="Major K.M."/>
            <person name="Lambert F.N."/>
            <person name="Vulpe C.D."/>
            <person name="Tuck P."/>
            <person name="Blalock B.J."/>
            <person name="Lin Y.Y."/>
            <person name="Smith M.E."/>
            <person name="Ochoa-Acuna H."/>
            <person name="Chen M.M."/>
            <person name="Childers C.P."/>
            <person name="Qu J."/>
            <person name="Dugan S."/>
            <person name="Lee S.L."/>
            <person name="Chao H."/>
            <person name="Dinh H."/>
            <person name="Han Y."/>
            <person name="Doddapaneni H."/>
            <person name="Worley K.C."/>
            <person name="Muzny D.M."/>
            <person name="Gibbs R.A."/>
            <person name="Richards S."/>
        </authorList>
    </citation>
    <scope>NUCLEOTIDE SEQUENCE</scope>
    <source>
        <strain evidence="3">HAZT.00-mixed</strain>
        <tissue evidence="3">Whole organism</tissue>
    </source>
</reference>
<comment type="caution">
    <text evidence="3">The sequence shown here is derived from an EMBL/GenBank/DDBJ whole genome shotgun (WGS) entry which is preliminary data.</text>
</comment>
<feature type="region of interest" description="Disordered" evidence="2">
    <location>
        <begin position="97"/>
        <end position="119"/>
    </location>
</feature>
<accession>A0A6A0H1P9</accession>
<feature type="coiled-coil region" evidence="1">
    <location>
        <begin position="133"/>
        <end position="190"/>
    </location>
</feature>
<organism evidence="3">
    <name type="scientific">Hyalella azteca</name>
    <name type="common">Amphipod</name>
    <dbReference type="NCBI Taxonomy" id="294128"/>
    <lineage>
        <taxon>Eukaryota</taxon>
        <taxon>Metazoa</taxon>
        <taxon>Ecdysozoa</taxon>
        <taxon>Arthropoda</taxon>
        <taxon>Crustacea</taxon>
        <taxon>Multicrustacea</taxon>
        <taxon>Malacostraca</taxon>
        <taxon>Eumalacostraca</taxon>
        <taxon>Peracarida</taxon>
        <taxon>Amphipoda</taxon>
        <taxon>Senticaudata</taxon>
        <taxon>Talitrida</taxon>
        <taxon>Talitroidea</taxon>
        <taxon>Hyalellidae</taxon>
        <taxon>Hyalella</taxon>
    </lineage>
</organism>